<keyword evidence="4" id="KW-1185">Reference proteome</keyword>
<organism evidence="3 4">
    <name type="scientific">Taeniopygia guttata</name>
    <name type="common">Zebra finch</name>
    <name type="synonym">Poephila guttata</name>
    <dbReference type="NCBI Taxonomy" id="59729"/>
    <lineage>
        <taxon>Eukaryota</taxon>
        <taxon>Metazoa</taxon>
        <taxon>Chordata</taxon>
        <taxon>Craniata</taxon>
        <taxon>Vertebrata</taxon>
        <taxon>Euteleostomi</taxon>
        <taxon>Archelosauria</taxon>
        <taxon>Archosauria</taxon>
        <taxon>Dinosauria</taxon>
        <taxon>Saurischia</taxon>
        <taxon>Theropoda</taxon>
        <taxon>Coelurosauria</taxon>
        <taxon>Aves</taxon>
        <taxon>Neognathae</taxon>
        <taxon>Neoaves</taxon>
        <taxon>Telluraves</taxon>
        <taxon>Australaves</taxon>
        <taxon>Passeriformes</taxon>
        <taxon>Passeroidea</taxon>
        <taxon>Estrildidae</taxon>
        <taxon>Estrildinae</taxon>
        <taxon>Taeniopygia</taxon>
    </lineage>
</organism>
<keyword evidence="1" id="KW-0175">Coiled coil</keyword>
<feature type="compositionally biased region" description="Polar residues" evidence="2">
    <location>
        <begin position="156"/>
        <end position="167"/>
    </location>
</feature>
<dbReference type="PANTHER" id="PTHR23313">
    <property type="entry name" value="TSEC1-RELATED"/>
    <property type="match status" value="1"/>
</dbReference>
<protein>
    <submittedName>
        <fullName evidence="3">Testis expressed 9</fullName>
    </submittedName>
</protein>
<dbReference type="Proteomes" id="UP000007754">
    <property type="component" value="Chromosome 10"/>
</dbReference>
<sequence>MAARGHAGCQPVRAHGAVPAGAPPWPEGRREREGGRAGARAGGRRLPGRRRRHSGLGADKMSAVGAARRGGDLPGVRRRLGLGSGSGAVPGPPAHCRILPQVKRAAGSPQALAGPGVLSGAWLAKEEQYKRLNAELQAKTEKLVRQAEELMKGQQKILSQPVSVQSKSPEDDRQRDPLCPKVSSLTHSLAKVENKKKFPSVPTAQNRPYSASKGKRTTSSSKIRNMEVQSADGVAVLEDCIGFSLTKTISKVEEKLKKGALPDCQDDDIIPRVGNEMGAEAQIRLLKAKVCVMQEDLANTVFECRKKDDENQNLGTRLKNTEEENSRLQRTISLQQSQIEKYKMLLQEANKKTEGLQQEVTALEKELESLKRAQKQAAATRNATEVRLNRALEEVEKYKVELNKLKQRNKDVANQELKMIEELKTENKKLQKQKGELITGFKKQLKLIDILKRQKMHIEAAKMLSFTEEEFMKALEWGKC</sequence>
<dbReference type="GeneID" id="100218712"/>
<gene>
    <name evidence="3" type="primary">TEX9</name>
</gene>
<evidence type="ECO:0000256" key="2">
    <source>
        <dbReference type="SAM" id="MobiDB-lite"/>
    </source>
</evidence>
<reference evidence="3 4" key="1">
    <citation type="journal article" date="2010" name="Nature">
        <title>The genome of a songbird.</title>
        <authorList>
            <person name="Warren W.C."/>
            <person name="Clayton D.F."/>
            <person name="Ellegren H."/>
            <person name="Arnold A.P."/>
            <person name="Hillier L.W."/>
            <person name="Kunstner A."/>
            <person name="Searle S."/>
            <person name="White S."/>
            <person name="Vilella A.J."/>
            <person name="Fairley S."/>
            <person name="Heger A."/>
            <person name="Kong L."/>
            <person name="Ponting C.P."/>
            <person name="Jarvis E.D."/>
            <person name="Mello C.V."/>
            <person name="Minx P."/>
            <person name="Lovell P."/>
            <person name="Velho T.A."/>
            <person name="Ferris M."/>
            <person name="Balakrishnan C.N."/>
            <person name="Sinha S."/>
            <person name="Blatti C."/>
            <person name="London S.E."/>
            <person name="Li Y."/>
            <person name="Lin Y.C."/>
            <person name="George J."/>
            <person name="Sweedler J."/>
            <person name="Southey B."/>
            <person name="Gunaratne P."/>
            <person name="Watson M."/>
            <person name="Nam K."/>
            <person name="Backstrom N."/>
            <person name="Smeds L."/>
            <person name="Nabholz B."/>
            <person name="Itoh Y."/>
            <person name="Whitney O."/>
            <person name="Pfenning A.R."/>
            <person name="Howard J."/>
            <person name="Volker M."/>
            <person name="Skinner B.M."/>
            <person name="Griffin D.K."/>
            <person name="Ye L."/>
            <person name="McLaren W.M."/>
            <person name="Flicek P."/>
            <person name="Quesada V."/>
            <person name="Velasco G."/>
            <person name="Lopez-Otin C."/>
            <person name="Puente X.S."/>
            <person name="Olender T."/>
            <person name="Lancet D."/>
            <person name="Smit A.F."/>
            <person name="Hubley R."/>
            <person name="Konkel M.K."/>
            <person name="Walker J.A."/>
            <person name="Batzer M.A."/>
            <person name="Gu W."/>
            <person name="Pollock D.D."/>
            <person name="Chen L."/>
            <person name="Cheng Z."/>
            <person name="Eichler E.E."/>
            <person name="Stapley J."/>
            <person name="Slate J."/>
            <person name="Ekblom R."/>
            <person name="Birkhead T."/>
            <person name="Burke T."/>
            <person name="Burt D."/>
            <person name="Scharff C."/>
            <person name="Adam I."/>
            <person name="Richard H."/>
            <person name="Sultan M."/>
            <person name="Soldatov A."/>
            <person name="Lehrach H."/>
            <person name="Edwards S.V."/>
            <person name="Yang S.P."/>
            <person name="Li X."/>
            <person name="Graves T."/>
            <person name="Fulton L."/>
            <person name="Nelson J."/>
            <person name="Chinwalla A."/>
            <person name="Hou S."/>
            <person name="Mardis E.R."/>
            <person name="Wilson R.K."/>
        </authorList>
    </citation>
    <scope>NUCLEOTIDE SEQUENCE [LARGE SCALE GENOMIC DNA]</scope>
</reference>
<dbReference type="HOGENOM" id="CLU_059201_1_0_1"/>
<dbReference type="GeneTree" id="ENSGT00390000018333"/>
<feature type="compositionally biased region" description="Basic and acidic residues" evidence="2">
    <location>
        <begin position="168"/>
        <end position="178"/>
    </location>
</feature>
<dbReference type="STRING" id="59729.ENSTGUP00000006520"/>
<evidence type="ECO:0000313" key="3">
    <source>
        <dbReference type="Ensembl" id="ENSTGUP00000006520.2"/>
    </source>
</evidence>
<reference evidence="3" key="2">
    <citation type="submission" date="2025-08" db="UniProtKB">
        <authorList>
            <consortium name="Ensembl"/>
        </authorList>
    </citation>
    <scope>IDENTIFICATION</scope>
</reference>
<feature type="coiled-coil region" evidence="1">
    <location>
        <begin position="304"/>
        <end position="440"/>
    </location>
</feature>
<feature type="region of interest" description="Disordered" evidence="2">
    <location>
        <begin position="1"/>
        <end position="95"/>
    </location>
</feature>
<dbReference type="InParanoid" id="H0Z7H0"/>
<dbReference type="RefSeq" id="XP_072790181.1">
    <property type="nucleotide sequence ID" value="XM_072934080.1"/>
</dbReference>
<name>H0Z7H0_TAEGU</name>
<evidence type="ECO:0000256" key="1">
    <source>
        <dbReference type="SAM" id="Coils"/>
    </source>
</evidence>
<reference evidence="3" key="3">
    <citation type="submission" date="2025-09" db="UniProtKB">
        <authorList>
            <consortium name="Ensembl"/>
        </authorList>
    </citation>
    <scope>IDENTIFICATION</scope>
</reference>
<feature type="region of interest" description="Disordered" evidence="2">
    <location>
        <begin position="150"/>
        <end position="221"/>
    </location>
</feature>
<dbReference type="GO" id="GO:0034451">
    <property type="term" value="C:centriolar satellite"/>
    <property type="evidence" value="ECO:0007669"/>
    <property type="project" value="Ensembl"/>
</dbReference>
<dbReference type="Ensembl" id="ENSTGUT00000006584.2">
    <property type="protein sequence ID" value="ENSTGUP00000006520.2"/>
    <property type="gene ID" value="ENSTGUG00000006348.2"/>
</dbReference>
<dbReference type="Gene3D" id="1.10.287.1490">
    <property type="match status" value="1"/>
</dbReference>
<dbReference type="AlphaFoldDB" id="H0Z7H0"/>
<feature type="compositionally biased region" description="Basic residues" evidence="2">
    <location>
        <begin position="42"/>
        <end position="54"/>
    </location>
</feature>
<evidence type="ECO:0000313" key="4">
    <source>
        <dbReference type="Proteomes" id="UP000007754"/>
    </source>
</evidence>
<accession>H0Z7H0</accession>
<dbReference type="OMA" id="QISCEYY"/>
<dbReference type="PANTHER" id="PTHR23313:SF0">
    <property type="entry name" value="TESTIS-EXPRESSED PROTEIN 9"/>
    <property type="match status" value="1"/>
</dbReference>
<proteinExistence type="predicted"/>